<gene>
    <name evidence="4" type="ORF">GBB84_25155</name>
</gene>
<dbReference type="InterPro" id="IPR016103">
    <property type="entry name" value="ProQ/FinO"/>
</dbReference>
<accession>A0A6L5EI16</accession>
<dbReference type="GO" id="GO:0003723">
    <property type="term" value="F:RNA binding"/>
    <property type="evidence" value="ECO:0007669"/>
    <property type="project" value="UniProtKB-KW"/>
</dbReference>
<proteinExistence type="predicted"/>
<dbReference type="EMBL" id="WHIY01000025">
    <property type="protein sequence ID" value="MPQ54180.1"/>
    <property type="molecule type" value="Genomic_DNA"/>
</dbReference>
<dbReference type="Pfam" id="PF04352">
    <property type="entry name" value="ProQ"/>
    <property type="match status" value="1"/>
</dbReference>
<comment type="caution">
    <text evidence="4">The sequence shown here is derived from an EMBL/GenBank/DDBJ whole genome shotgun (WGS) entry which is preliminary data.</text>
</comment>
<dbReference type="Proteomes" id="UP000475079">
    <property type="component" value="Unassembled WGS sequence"/>
</dbReference>
<keyword evidence="1" id="KW-0694">RNA-binding</keyword>
<feature type="region of interest" description="Disordered" evidence="2">
    <location>
        <begin position="1"/>
        <end position="20"/>
    </location>
</feature>
<name>A0A6L5EI16_9ENTR</name>
<evidence type="ECO:0000256" key="2">
    <source>
        <dbReference type="SAM" id="MobiDB-lite"/>
    </source>
</evidence>
<evidence type="ECO:0000313" key="4">
    <source>
        <dbReference type="EMBL" id="MPQ54180.1"/>
    </source>
</evidence>
<dbReference type="SUPFAM" id="SSF48657">
    <property type="entry name" value="FinO-like"/>
    <property type="match status" value="1"/>
</dbReference>
<evidence type="ECO:0000256" key="1">
    <source>
        <dbReference type="ARBA" id="ARBA00022884"/>
    </source>
</evidence>
<evidence type="ECO:0000313" key="5">
    <source>
        <dbReference type="Proteomes" id="UP000475079"/>
    </source>
</evidence>
<dbReference type="InterPro" id="IPR036442">
    <property type="entry name" value="ProQ/FinO_sf"/>
</dbReference>
<dbReference type="Gene3D" id="1.10.1710.10">
    <property type="entry name" value="ProQ/FinO domain"/>
    <property type="match status" value="1"/>
</dbReference>
<reference evidence="4 5" key="1">
    <citation type="submission" date="2019-10" db="EMBL/GenBank/DDBJ databases">
        <title>Characterization of a new Citrobacter species.</title>
        <authorList>
            <person name="Goncalves Ribeiro T."/>
            <person name="Izdebski R."/>
            <person name="Urbanowicz P."/>
            <person name="Carmeli Y."/>
            <person name="Gniadkowski M."/>
            <person name="Peixe L."/>
        </authorList>
    </citation>
    <scope>NUCLEOTIDE SEQUENCE [LARGE SCALE GENOMIC DNA]</scope>
    <source>
        <strain evidence="4 5">NMI7905_11</strain>
    </source>
</reference>
<feature type="domain" description="ProQ/FinO" evidence="3">
    <location>
        <begin position="22"/>
        <end position="140"/>
    </location>
</feature>
<dbReference type="AlphaFoldDB" id="A0A6L5EI16"/>
<organism evidence="4 5">
    <name type="scientific">Citrobacter telavivensis</name>
    <dbReference type="NCBI Taxonomy" id="2653932"/>
    <lineage>
        <taxon>Bacteria</taxon>
        <taxon>Pseudomonadati</taxon>
        <taxon>Pseudomonadota</taxon>
        <taxon>Gammaproteobacteria</taxon>
        <taxon>Enterobacterales</taxon>
        <taxon>Enterobacteriaceae</taxon>
        <taxon>Citrobacter</taxon>
    </lineage>
</organism>
<dbReference type="SMART" id="SM00945">
    <property type="entry name" value="ProQ"/>
    <property type="match status" value="1"/>
</dbReference>
<keyword evidence="5" id="KW-1185">Reference proteome</keyword>
<evidence type="ECO:0000259" key="3">
    <source>
        <dbReference type="SMART" id="SM00945"/>
    </source>
</evidence>
<protein>
    <recommendedName>
        <fullName evidence="3">ProQ/FinO domain-containing protein</fullName>
    </recommendedName>
</protein>
<sequence>MRFLMSDSGQPSVPEKMTKKERKKLALSLALKKVCTRWPELWPGWKKREFRPIAHGISQLMHDQLKADPVPDLTHNEVARVMFYVTGSLSYLEQIKAGAYRYGLDGQPVQEVTAEDEKYSRLRIKEIHQRIKASAARKATEQDTSEETNSP</sequence>